<keyword evidence="2" id="KW-0732">Signal</keyword>
<organism evidence="3 4">
    <name type="scientific">Corynebacterium macclintockiae</name>
    <dbReference type="NCBI Taxonomy" id="2913501"/>
    <lineage>
        <taxon>Bacteria</taxon>
        <taxon>Bacillati</taxon>
        <taxon>Actinomycetota</taxon>
        <taxon>Actinomycetes</taxon>
        <taxon>Mycobacteriales</taxon>
        <taxon>Corynebacteriaceae</taxon>
        <taxon>Corynebacterium</taxon>
    </lineage>
</organism>
<evidence type="ECO:0000256" key="1">
    <source>
        <dbReference type="SAM" id="MobiDB-lite"/>
    </source>
</evidence>
<feature type="compositionally biased region" description="Low complexity" evidence="1">
    <location>
        <begin position="232"/>
        <end position="243"/>
    </location>
</feature>
<evidence type="ECO:0000313" key="3">
    <source>
        <dbReference type="EMBL" id="MCZ9305693.1"/>
    </source>
</evidence>
<name>A0A9X3M8N5_9CORY</name>
<dbReference type="EMBL" id="JAKMUV010000014">
    <property type="protein sequence ID" value="MCZ9305693.1"/>
    <property type="molecule type" value="Genomic_DNA"/>
</dbReference>
<reference evidence="3" key="1">
    <citation type="submission" date="2022-02" db="EMBL/GenBank/DDBJ databases">
        <title>Corynebacterium sp. from urogenital microbiome.</title>
        <authorList>
            <person name="Cappelli E.A."/>
            <person name="Ribeiro T.G."/>
            <person name="Peixe L."/>
        </authorList>
    </citation>
    <scope>NUCLEOTIDE SEQUENCE</scope>
    <source>
        <strain evidence="3">C9Ua_112</strain>
    </source>
</reference>
<gene>
    <name evidence="3" type="ORF">L8U58_09190</name>
</gene>
<keyword evidence="4" id="KW-1185">Reference proteome</keyword>
<dbReference type="Proteomes" id="UP001146505">
    <property type="component" value="Unassembled WGS sequence"/>
</dbReference>
<sequence>MKDYTRRAVTLLLAFSLTGTLAACNMSTNEDAEKTMQEASTSETKADEDFSYADMSEEDFAEKAAKTVEDFFNAVFDTSLVDTIDKLPDEEKRLLKRVNSVDSFNDLSDEEKDTAIEAADKAYGFRDRVAGADDMSKEDTGALIVGINTTLDVLWRFTDGQGAMTAKPDPKKAEVDSGRTKVTFPVGSVSIRLAMLPGNQEEPITVRVDGGQLRVDGQFLIEVGKEGGGGTMTRTRTENGVTTTEEEQVSLFEK</sequence>
<comment type="caution">
    <text evidence="3">The sequence shown here is derived from an EMBL/GenBank/DDBJ whole genome shotgun (WGS) entry which is preliminary data.</text>
</comment>
<dbReference type="AlphaFoldDB" id="A0A9X3M8N5"/>
<accession>A0A9X3M8N5</accession>
<proteinExistence type="predicted"/>
<dbReference type="GeneID" id="301813730"/>
<feature type="chain" id="PRO_5040721698" description="Lipoprotein" evidence="2">
    <location>
        <begin position="23"/>
        <end position="254"/>
    </location>
</feature>
<evidence type="ECO:0000313" key="4">
    <source>
        <dbReference type="Proteomes" id="UP001146505"/>
    </source>
</evidence>
<protein>
    <recommendedName>
        <fullName evidence="5">Lipoprotein</fullName>
    </recommendedName>
</protein>
<feature type="region of interest" description="Disordered" evidence="1">
    <location>
        <begin position="224"/>
        <end position="254"/>
    </location>
</feature>
<dbReference type="PROSITE" id="PS51257">
    <property type="entry name" value="PROKAR_LIPOPROTEIN"/>
    <property type="match status" value="1"/>
</dbReference>
<dbReference type="RefSeq" id="WP_269955191.1">
    <property type="nucleotide sequence ID" value="NZ_JAKMUV010000014.1"/>
</dbReference>
<evidence type="ECO:0000256" key="2">
    <source>
        <dbReference type="SAM" id="SignalP"/>
    </source>
</evidence>
<evidence type="ECO:0008006" key="5">
    <source>
        <dbReference type="Google" id="ProtNLM"/>
    </source>
</evidence>
<feature type="signal peptide" evidence="2">
    <location>
        <begin position="1"/>
        <end position="22"/>
    </location>
</feature>